<gene>
    <name evidence="8" type="primary">atpH</name>
    <name evidence="10" type="ORF">M9393_03240</name>
</gene>
<keyword evidence="7 8" id="KW-0066">ATP synthesis</keyword>
<protein>
    <recommendedName>
        <fullName evidence="8">ATP synthase subunit delta</fullName>
    </recommendedName>
    <alternativeName>
        <fullName evidence="8">ATP synthase F(1) sector subunit delta</fullName>
    </alternativeName>
    <alternativeName>
        <fullName evidence="8">F-type ATPase subunit delta</fullName>
        <shortName evidence="8">F-ATPase subunit delta</shortName>
    </alternativeName>
</protein>
<evidence type="ECO:0000256" key="2">
    <source>
        <dbReference type="ARBA" id="ARBA00022448"/>
    </source>
</evidence>
<keyword evidence="8" id="KW-1003">Cell membrane</keyword>
<keyword evidence="3 8" id="KW-0375">Hydrogen ion transport</keyword>
<dbReference type="AlphaFoldDB" id="A0A9Q8TWG3"/>
<evidence type="ECO:0000313" key="10">
    <source>
        <dbReference type="EMBL" id="URJ28157.1"/>
    </source>
</evidence>
<evidence type="ECO:0000256" key="5">
    <source>
        <dbReference type="ARBA" id="ARBA00023136"/>
    </source>
</evidence>
<keyword evidence="9" id="KW-0812">Transmembrane</keyword>
<dbReference type="GO" id="GO:0005886">
    <property type="term" value="C:plasma membrane"/>
    <property type="evidence" value="ECO:0007669"/>
    <property type="project" value="UniProtKB-SubCell"/>
</dbReference>
<accession>A0A9Q8TWG3</accession>
<keyword evidence="9" id="KW-1133">Transmembrane helix</keyword>
<evidence type="ECO:0000256" key="1">
    <source>
        <dbReference type="ARBA" id="ARBA00004370"/>
    </source>
</evidence>
<dbReference type="NCBIfam" id="NF004402">
    <property type="entry name" value="PRK05758.2-2"/>
    <property type="match status" value="1"/>
</dbReference>
<evidence type="ECO:0000256" key="7">
    <source>
        <dbReference type="ARBA" id="ARBA00023310"/>
    </source>
</evidence>
<dbReference type="PROSITE" id="PS00389">
    <property type="entry name" value="ATPASE_DELTA"/>
    <property type="match status" value="1"/>
</dbReference>
<evidence type="ECO:0000256" key="4">
    <source>
        <dbReference type="ARBA" id="ARBA00023065"/>
    </source>
</evidence>
<comment type="similarity">
    <text evidence="8">Belongs to the ATPase delta chain family.</text>
</comment>
<keyword evidence="5 8" id="KW-0472">Membrane</keyword>
<keyword evidence="2 8" id="KW-0813">Transport</keyword>
<dbReference type="PANTHER" id="PTHR11910">
    <property type="entry name" value="ATP SYNTHASE DELTA CHAIN"/>
    <property type="match status" value="1"/>
</dbReference>
<comment type="function">
    <text evidence="8">F(1)F(0) ATP synthase produces ATP from ADP in the presence of a proton or sodium gradient. F-type ATPases consist of two structural domains, F(1) containing the extramembraneous catalytic core and F(0) containing the membrane proton channel, linked together by a central stalk and a peripheral stalk. During catalysis, ATP synthesis in the catalytic domain of F(1) is coupled via a rotary mechanism of the central stalk subunits to proton translocation.</text>
</comment>
<feature type="transmembrane region" description="Helical" evidence="9">
    <location>
        <begin position="6"/>
        <end position="22"/>
    </location>
</feature>
<keyword evidence="6 8" id="KW-0139">CF(1)</keyword>
<evidence type="ECO:0000313" key="11">
    <source>
        <dbReference type="Proteomes" id="UP001056209"/>
    </source>
</evidence>
<dbReference type="InterPro" id="IPR026015">
    <property type="entry name" value="ATP_synth_OSCP/delta_N_sf"/>
</dbReference>
<evidence type="ECO:0000256" key="8">
    <source>
        <dbReference type="HAMAP-Rule" id="MF_01416"/>
    </source>
</evidence>
<evidence type="ECO:0000256" key="6">
    <source>
        <dbReference type="ARBA" id="ARBA00023196"/>
    </source>
</evidence>
<dbReference type="PRINTS" id="PR00125">
    <property type="entry name" value="ATPASEDELTA"/>
</dbReference>
<dbReference type="GO" id="GO:0045259">
    <property type="term" value="C:proton-transporting ATP synthase complex"/>
    <property type="evidence" value="ECO:0007669"/>
    <property type="project" value="UniProtKB-KW"/>
</dbReference>
<organism evidence="10 11">
    <name type="scientific">Candidatus Blochmannia vicinus</name>
    <name type="common">nom. nud.</name>
    <dbReference type="NCBI Taxonomy" id="251540"/>
    <lineage>
        <taxon>Bacteria</taxon>
        <taxon>Pseudomonadati</taxon>
        <taxon>Pseudomonadota</taxon>
        <taxon>Gammaproteobacteria</taxon>
        <taxon>Enterobacterales</taxon>
        <taxon>Enterobacteriaceae</taxon>
        <taxon>ant endosymbionts</taxon>
        <taxon>Candidatus Blochmanniella</taxon>
    </lineage>
</organism>
<dbReference type="GO" id="GO:0046933">
    <property type="term" value="F:proton-transporting ATP synthase activity, rotational mechanism"/>
    <property type="evidence" value="ECO:0007669"/>
    <property type="project" value="UniProtKB-UniRule"/>
</dbReference>
<comment type="subcellular location">
    <subcellularLocation>
        <location evidence="8">Cell membrane</location>
        <topology evidence="8">Peripheral membrane protein</topology>
    </subcellularLocation>
    <subcellularLocation>
        <location evidence="1">Membrane</location>
    </subcellularLocation>
</comment>
<dbReference type="HAMAP" id="MF_01416">
    <property type="entry name" value="ATP_synth_delta_bact"/>
    <property type="match status" value="1"/>
</dbReference>
<dbReference type="InterPro" id="IPR020781">
    <property type="entry name" value="ATPase_OSCP/d_CS"/>
</dbReference>
<dbReference type="InterPro" id="IPR000711">
    <property type="entry name" value="ATPase_OSCP/dsu"/>
</dbReference>
<keyword evidence="4 8" id="KW-0406">Ion transport</keyword>
<name>A0A9Q8TWG3_9ENTR</name>
<sequence>MPNEVVISHIYAVAIFNVAIAYKNVRKWESMLDLFSKISQHSLVRSLFFRYLESKKLSNIFIAICEDYQKKQIDIFGKNMIYIMAENNRLSLLPIVFKEFVNLCAIHEGMVEIEIISGYPLSCRQLNKISDAMAKRLSKKVNLVHKIDKAMLAGVMIRVGDTIIDGSIRGRILRLNHILQS</sequence>
<evidence type="ECO:0000256" key="3">
    <source>
        <dbReference type="ARBA" id="ARBA00022781"/>
    </source>
</evidence>
<dbReference type="Proteomes" id="UP001056209">
    <property type="component" value="Chromosome"/>
</dbReference>
<evidence type="ECO:0000256" key="9">
    <source>
        <dbReference type="SAM" id="Phobius"/>
    </source>
</evidence>
<comment type="function">
    <text evidence="8">This protein is part of the stalk that links CF(0) to CF(1). It either transmits conformational changes from CF(0) to CF(1) or is implicated in proton conduction.</text>
</comment>
<dbReference type="NCBIfam" id="TIGR01145">
    <property type="entry name" value="ATP_synt_delta"/>
    <property type="match status" value="1"/>
</dbReference>
<dbReference type="Pfam" id="PF00213">
    <property type="entry name" value="OSCP"/>
    <property type="match status" value="1"/>
</dbReference>
<dbReference type="Gene3D" id="1.10.520.20">
    <property type="entry name" value="N-terminal domain of the delta subunit of the F1F0-ATP synthase"/>
    <property type="match status" value="1"/>
</dbReference>
<proteinExistence type="inferred from homology"/>
<dbReference type="SUPFAM" id="SSF47928">
    <property type="entry name" value="N-terminal domain of the delta subunit of the F1F0-ATP synthase"/>
    <property type="match status" value="1"/>
</dbReference>
<dbReference type="EMBL" id="CP097753">
    <property type="protein sequence ID" value="URJ28157.1"/>
    <property type="molecule type" value="Genomic_DNA"/>
</dbReference>
<dbReference type="RefSeq" id="WP_250248575.1">
    <property type="nucleotide sequence ID" value="NZ_CP097753.1"/>
</dbReference>
<reference evidence="10" key="1">
    <citation type="submission" date="2022-05" db="EMBL/GenBank/DDBJ databases">
        <title>Impact of host demography and evolutionary history on endosymbiont molecular evolution: a test in carpenter ants (Genus Camponotus) and their Blochmannia endosymbionts.</title>
        <authorList>
            <person name="Manthey J.D."/>
            <person name="Giron J.C."/>
            <person name="Hruska J.P."/>
        </authorList>
    </citation>
    <scope>NUCLEOTIDE SEQUENCE</scope>
    <source>
        <strain evidence="10">C-039</strain>
    </source>
</reference>